<dbReference type="SUPFAM" id="SSF53335">
    <property type="entry name" value="S-adenosyl-L-methionine-dependent methyltransferases"/>
    <property type="match status" value="1"/>
</dbReference>
<dbReference type="InterPro" id="IPR029063">
    <property type="entry name" value="SAM-dependent_MTases_sf"/>
</dbReference>
<evidence type="ECO:0000313" key="1">
    <source>
        <dbReference type="EMBL" id="MBB6714409.1"/>
    </source>
</evidence>
<comment type="caution">
    <text evidence="1">The sequence shown here is derived from an EMBL/GenBank/DDBJ whole genome shotgun (WGS) entry which is preliminary data.</text>
</comment>
<sequence>MITYKQDVKEKSREILWEHAIFSLTAQRNNVKILNEQYIIKIWDYIYNNCKYTKNNSVFKEPNIDYLNKWCDFSESTYENKRASDLKIIYLCGPEPENDIDVILKYGIRVENIWAIESDAKSYNKALENARVKYPMLKIYKGKINEFLKTYPLKFDIIYLDFTKSLLTEFQIIHNIFDNQSLAQLGVLIVNTTLPDANDENINFLSKFFIDQNRVEGKVLGLKNEDREVTWFADSSRCYGYCEPGDLKDVVAENFTSAYSSFSSLYPMIYASSISPLYRITKSEILYNKIFLEKDLLNIEMNKIYSNEYIDFVNHSEYGFVKLMSKNNGIERSWKNYYDNKENSILNRTEISKLTSLIRMGLCRETSKIYNEKFLKSTLNTYKIMDKIEKSRFFTDILFPNILIEMFINQIGFTYHPIINNHKRISYTAKTRTMYTDIFTFDQCRSFYDWMPMIEFYDASVDICEKQMLIRSFLDAIGGKQYGTTPIATYGSGSSIISFGEREWAKFVDRFPERIDLNTIKEYE</sequence>
<protein>
    <recommendedName>
        <fullName evidence="3">Methyltransferase domain-containing protein</fullName>
    </recommendedName>
</protein>
<proteinExistence type="predicted"/>
<dbReference type="EMBL" id="JACKWY010000003">
    <property type="protein sequence ID" value="MBB6714409.1"/>
    <property type="molecule type" value="Genomic_DNA"/>
</dbReference>
<reference evidence="1 2" key="1">
    <citation type="submission" date="2020-08" db="EMBL/GenBank/DDBJ databases">
        <title>Clostridia isolated from Swiss meat.</title>
        <authorList>
            <person name="Wambui J."/>
            <person name="Stevens M.J.A."/>
            <person name="Stephan R."/>
        </authorList>
    </citation>
    <scope>NUCLEOTIDE SEQUENCE [LARGE SCALE GENOMIC DNA]</scope>
    <source>
        <strain evidence="1 2">CM001</strain>
    </source>
</reference>
<evidence type="ECO:0008006" key="3">
    <source>
        <dbReference type="Google" id="ProtNLM"/>
    </source>
</evidence>
<accession>A0A7X0SBB9</accession>
<organism evidence="1 2">
    <name type="scientific">Clostridium gasigenes</name>
    <dbReference type="NCBI Taxonomy" id="94869"/>
    <lineage>
        <taxon>Bacteria</taxon>
        <taxon>Bacillati</taxon>
        <taxon>Bacillota</taxon>
        <taxon>Clostridia</taxon>
        <taxon>Eubacteriales</taxon>
        <taxon>Clostridiaceae</taxon>
        <taxon>Clostridium</taxon>
    </lineage>
</organism>
<dbReference type="Proteomes" id="UP000585258">
    <property type="component" value="Unassembled WGS sequence"/>
</dbReference>
<name>A0A7X0SBB9_9CLOT</name>
<dbReference type="RefSeq" id="WP_185164005.1">
    <property type="nucleotide sequence ID" value="NZ_JACKWY010000003.1"/>
</dbReference>
<evidence type="ECO:0000313" key="2">
    <source>
        <dbReference type="Proteomes" id="UP000585258"/>
    </source>
</evidence>
<dbReference type="AlphaFoldDB" id="A0A7X0SBB9"/>
<gene>
    <name evidence="1" type="ORF">H7E68_06655</name>
</gene>